<protein>
    <recommendedName>
        <fullName evidence="3">Reverse transcriptase</fullName>
    </recommendedName>
</protein>
<dbReference type="Proteomes" id="UP000076881">
    <property type="component" value="Unassembled WGS sequence"/>
</dbReference>
<evidence type="ECO:0000313" key="1">
    <source>
        <dbReference type="EMBL" id="OAA58908.1"/>
    </source>
</evidence>
<dbReference type="AlphaFoldDB" id="A0A167RT07"/>
<dbReference type="OrthoDB" id="5145195at2759"/>
<gene>
    <name evidence="1" type="ORF">LEL_10875</name>
</gene>
<reference evidence="1 2" key="1">
    <citation type="journal article" date="2016" name="Genome Biol. Evol.">
        <title>Divergent and convergent evolution of fungal pathogenicity.</title>
        <authorList>
            <person name="Shang Y."/>
            <person name="Xiao G."/>
            <person name="Zheng P."/>
            <person name="Cen K."/>
            <person name="Zhan S."/>
            <person name="Wang C."/>
        </authorList>
    </citation>
    <scope>NUCLEOTIDE SEQUENCE [LARGE SCALE GENOMIC DNA]</scope>
    <source>
        <strain evidence="1 2">RCEF 1005</strain>
    </source>
</reference>
<name>A0A167RT07_CORDF</name>
<evidence type="ECO:0000313" key="2">
    <source>
        <dbReference type="Proteomes" id="UP000076881"/>
    </source>
</evidence>
<sequence length="182" mass="20740">MENFVTQVKTAFTLLHPSLDSHKSIEQTTSALSNIIERAIRTCGHPQSNHKAGKNPWWNEECTNSLLDFRVLWRTTENPTGEETQRARVCFKRTVRRVQRDFWRGIIANITAPGDVYKVTRWLKPRQRISPPPIQVDGQIFSTNKDKARALGQAKLARRTANDDIADPWSHPVTPLTGTLLS</sequence>
<proteinExistence type="predicted"/>
<dbReference type="EMBL" id="AZHF01000025">
    <property type="protein sequence ID" value="OAA58908.1"/>
    <property type="molecule type" value="Genomic_DNA"/>
</dbReference>
<accession>A0A167RT07</accession>
<evidence type="ECO:0008006" key="3">
    <source>
        <dbReference type="Google" id="ProtNLM"/>
    </source>
</evidence>
<keyword evidence="2" id="KW-1185">Reference proteome</keyword>
<comment type="caution">
    <text evidence="1">The sequence shown here is derived from an EMBL/GenBank/DDBJ whole genome shotgun (WGS) entry which is preliminary data.</text>
</comment>
<organism evidence="1 2">
    <name type="scientific">Akanthomyces lecanii RCEF 1005</name>
    <dbReference type="NCBI Taxonomy" id="1081108"/>
    <lineage>
        <taxon>Eukaryota</taxon>
        <taxon>Fungi</taxon>
        <taxon>Dikarya</taxon>
        <taxon>Ascomycota</taxon>
        <taxon>Pezizomycotina</taxon>
        <taxon>Sordariomycetes</taxon>
        <taxon>Hypocreomycetidae</taxon>
        <taxon>Hypocreales</taxon>
        <taxon>Cordycipitaceae</taxon>
        <taxon>Akanthomyces</taxon>
        <taxon>Cordyceps confragosa</taxon>
    </lineage>
</organism>